<proteinExistence type="predicted"/>
<keyword evidence="2" id="KW-1185">Reference proteome</keyword>
<evidence type="ECO:0000313" key="1">
    <source>
        <dbReference type="EMBL" id="SDP34319.1"/>
    </source>
</evidence>
<gene>
    <name evidence="1" type="ORF">SAMN05660199_03673</name>
</gene>
<dbReference type="RefSeq" id="WP_091247847.1">
    <property type="nucleotide sequence ID" value="NZ_FNIR01000012.1"/>
</dbReference>
<dbReference type="EMBL" id="FNIR01000012">
    <property type="protein sequence ID" value="SDP34319.1"/>
    <property type="molecule type" value="Genomic_DNA"/>
</dbReference>
<organism evidence="1 2">
    <name type="scientific">Klenkia soli</name>
    <dbReference type="NCBI Taxonomy" id="1052260"/>
    <lineage>
        <taxon>Bacteria</taxon>
        <taxon>Bacillati</taxon>
        <taxon>Actinomycetota</taxon>
        <taxon>Actinomycetes</taxon>
        <taxon>Geodermatophilales</taxon>
        <taxon>Geodermatophilaceae</taxon>
        <taxon>Klenkia</taxon>
    </lineage>
</organism>
<dbReference type="AlphaFoldDB" id="A0A1H0RYB3"/>
<evidence type="ECO:0000313" key="2">
    <source>
        <dbReference type="Proteomes" id="UP000199088"/>
    </source>
</evidence>
<protein>
    <submittedName>
        <fullName evidence="1">Uncharacterized protein</fullName>
    </submittedName>
</protein>
<accession>A0A1H0RYB3</accession>
<dbReference type="OrthoDB" id="5191450at2"/>
<dbReference type="Proteomes" id="UP000199088">
    <property type="component" value="Unassembled WGS sequence"/>
</dbReference>
<sequence>MTVGPLAVRADLTLQAGGTTARLTGDGADLVLASTDPIGLWRAVTDLPWPAGATARSGPRAVGELAGLLAAQGLHVDVTGPHGRVAELGAGVSSPLGRALTGSSAVRAGSARTVLATVPRGPRWGLLAGAALVVLLALRRASGGRSR</sequence>
<reference evidence="2" key="1">
    <citation type="submission" date="2016-10" db="EMBL/GenBank/DDBJ databases">
        <authorList>
            <person name="Varghese N."/>
            <person name="Submissions S."/>
        </authorList>
    </citation>
    <scope>NUCLEOTIDE SEQUENCE [LARGE SCALE GENOMIC DNA]</scope>
    <source>
        <strain evidence="2">DSM 45843</strain>
    </source>
</reference>
<dbReference type="STRING" id="1052260.SAMN05660199_03673"/>
<name>A0A1H0RYB3_9ACTN</name>